<protein>
    <submittedName>
        <fullName evidence="2">Uncharacterized protein</fullName>
    </submittedName>
</protein>
<gene>
    <name evidence="2" type="ORF">ACFPIE_08840</name>
</gene>
<comment type="caution">
    <text evidence="2">The sequence shown here is derived from an EMBL/GenBank/DDBJ whole genome shotgun (WGS) entry which is preliminary data.</text>
</comment>
<keyword evidence="1" id="KW-1133">Transmembrane helix</keyword>
<evidence type="ECO:0000313" key="2">
    <source>
        <dbReference type="EMBL" id="MFC5344018.1"/>
    </source>
</evidence>
<organism evidence="2 3">
    <name type="scientific">Brevundimonas staleyi</name>
    <dbReference type="NCBI Taxonomy" id="74326"/>
    <lineage>
        <taxon>Bacteria</taxon>
        <taxon>Pseudomonadati</taxon>
        <taxon>Pseudomonadota</taxon>
        <taxon>Alphaproteobacteria</taxon>
        <taxon>Caulobacterales</taxon>
        <taxon>Caulobacteraceae</taxon>
        <taxon>Brevundimonas</taxon>
    </lineage>
</organism>
<feature type="transmembrane region" description="Helical" evidence="1">
    <location>
        <begin position="20"/>
        <end position="42"/>
    </location>
</feature>
<dbReference type="EMBL" id="JBHSLF010000018">
    <property type="protein sequence ID" value="MFC5344018.1"/>
    <property type="molecule type" value="Genomic_DNA"/>
</dbReference>
<reference evidence="3" key="1">
    <citation type="journal article" date="2019" name="Int. J. Syst. Evol. Microbiol.">
        <title>The Global Catalogue of Microorganisms (GCM) 10K type strain sequencing project: providing services to taxonomists for standard genome sequencing and annotation.</title>
        <authorList>
            <consortium name="The Broad Institute Genomics Platform"/>
            <consortium name="The Broad Institute Genome Sequencing Center for Infectious Disease"/>
            <person name="Wu L."/>
            <person name="Ma J."/>
        </authorList>
    </citation>
    <scope>NUCLEOTIDE SEQUENCE [LARGE SCALE GENOMIC DNA]</scope>
    <source>
        <strain evidence="3">JCM 12125</strain>
    </source>
</reference>
<accession>A0ABW0FUQ4</accession>
<evidence type="ECO:0000313" key="3">
    <source>
        <dbReference type="Proteomes" id="UP001596152"/>
    </source>
</evidence>
<proteinExistence type="predicted"/>
<name>A0ABW0FUQ4_9CAUL</name>
<sequence length="63" mass="6719">MDQDVWNRDDGHLAQGVKMIAAGLVSAILTATVVIAVGQTMVERYTPAAERPASDAVLIRTSH</sequence>
<dbReference type="RefSeq" id="WP_374037434.1">
    <property type="nucleotide sequence ID" value="NZ_CP169082.1"/>
</dbReference>
<keyword evidence="1" id="KW-0812">Transmembrane</keyword>
<keyword evidence="3" id="KW-1185">Reference proteome</keyword>
<evidence type="ECO:0000256" key="1">
    <source>
        <dbReference type="SAM" id="Phobius"/>
    </source>
</evidence>
<keyword evidence="1" id="KW-0472">Membrane</keyword>
<dbReference type="Proteomes" id="UP001596152">
    <property type="component" value="Unassembled WGS sequence"/>
</dbReference>